<dbReference type="GO" id="GO:0003341">
    <property type="term" value="P:cilium movement"/>
    <property type="evidence" value="ECO:0007669"/>
    <property type="project" value="TreeGrafter"/>
</dbReference>
<name>A0A674BK57_SALTR</name>
<keyword evidence="6" id="KW-1185">Reference proteome</keyword>
<proteinExistence type="inferred from homology"/>
<gene>
    <name evidence="5" type="primary">CYB5D1</name>
</gene>
<evidence type="ECO:0000313" key="5">
    <source>
        <dbReference type="Ensembl" id="ENSSTUP00000071850.1"/>
    </source>
</evidence>
<evidence type="ECO:0000256" key="4">
    <source>
        <dbReference type="ARBA" id="ARBA00038168"/>
    </source>
</evidence>
<dbReference type="Ensembl" id="ENSSTUT00000076254.1">
    <property type="protein sequence ID" value="ENSSTUP00000071850.1"/>
    <property type="gene ID" value="ENSSTUG00000031358.1"/>
</dbReference>
<evidence type="ECO:0000256" key="2">
    <source>
        <dbReference type="ARBA" id="ARBA00022723"/>
    </source>
</evidence>
<keyword evidence="2" id="KW-0479">Metal-binding</keyword>
<sequence length="207" mass="24248">MPRPKYFTPNEVSFHNTMPWRLVGVILVYDLTLLVNYFKGELLDEFDISHWFELKTTFIRAHLNPLSDCMMYYTPRGSSVHMSSPCSSTDWTNDFGQPWWRDTQYEVGLFCQDHQHPHIPGAYAGGQISLFRLGRMSCIDHKKLHVSTWKHNCVNRDISRTLEENGILDKDEDFYSGRMDRDLFSQSIGLYSMSCIDFQEDLIQNCN</sequence>
<dbReference type="InterPro" id="IPR052320">
    <property type="entry name" value="Cytochrome_b5_domain"/>
</dbReference>
<dbReference type="PANTHER" id="PTHR21281:SF0">
    <property type="entry name" value="CYTOCHROME B5 DOMAIN-CONTAINING PROTEIN 1"/>
    <property type="match status" value="1"/>
</dbReference>
<accession>A0A674BK57</accession>
<dbReference type="InParanoid" id="A0A674BK57"/>
<dbReference type="PANTHER" id="PTHR21281">
    <property type="entry name" value="CYTOCHROME B5 DOMAIN-CONTAINING PROTEIN 1"/>
    <property type="match status" value="1"/>
</dbReference>
<keyword evidence="1" id="KW-0349">Heme</keyword>
<keyword evidence="3" id="KW-0408">Iron</keyword>
<evidence type="ECO:0000313" key="6">
    <source>
        <dbReference type="Proteomes" id="UP000472277"/>
    </source>
</evidence>
<reference evidence="5" key="1">
    <citation type="submission" date="2025-08" db="UniProtKB">
        <authorList>
            <consortium name="Ensembl"/>
        </authorList>
    </citation>
    <scope>IDENTIFICATION</scope>
</reference>
<comment type="similarity">
    <text evidence="4">Belongs to the cytochrome b5 family.</text>
</comment>
<dbReference type="AlphaFoldDB" id="A0A674BK57"/>
<dbReference type="GO" id="GO:0046872">
    <property type="term" value="F:metal ion binding"/>
    <property type="evidence" value="ECO:0007669"/>
    <property type="project" value="UniProtKB-KW"/>
</dbReference>
<dbReference type="Proteomes" id="UP000472277">
    <property type="component" value="Chromosome 8"/>
</dbReference>
<dbReference type="GeneTree" id="ENSGT00440000037582"/>
<protein>
    <submittedName>
        <fullName evidence="5">Cytochrome b5 domain containing 1</fullName>
    </submittedName>
</protein>
<organism evidence="5 6">
    <name type="scientific">Salmo trutta</name>
    <name type="common">Brown trout</name>
    <dbReference type="NCBI Taxonomy" id="8032"/>
    <lineage>
        <taxon>Eukaryota</taxon>
        <taxon>Metazoa</taxon>
        <taxon>Chordata</taxon>
        <taxon>Craniata</taxon>
        <taxon>Vertebrata</taxon>
        <taxon>Euteleostomi</taxon>
        <taxon>Actinopterygii</taxon>
        <taxon>Neopterygii</taxon>
        <taxon>Teleostei</taxon>
        <taxon>Protacanthopterygii</taxon>
        <taxon>Salmoniformes</taxon>
        <taxon>Salmonidae</taxon>
        <taxon>Salmoninae</taxon>
        <taxon>Salmo</taxon>
    </lineage>
</organism>
<evidence type="ECO:0000256" key="3">
    <source>
        <dbReference type="ARBA" id="ARBA00023004"/>
    </source>
</evidence>
<reference evidence="5" key="2">
    <citation type="submission" date="2025-09" db="UniProtKB">
        <authorList>
            <consortium name="Ensembl"/>
        </authorList>
    </citation>
    <scope>IDENTIFICATION</scope>
</reference>
<evidence type="ECO:0000256" key="1">
    <source>
        <dbReference type="ARBA" id="ARBA00022617"/>
    </source>
</evidence>